<keyword evidence="2" id="KW-0472">Membrane</keyword>
<proteinExistence type="predicted"/>
<accession>A0A5C1A6A6</accession>
<reference evidence="5" key="1">
    <citation type="submission" date="2019-08" db="EMBL/GenBank/DDBJ databases">
        <title>Limnoglobus roseus gen. nov., sp. nov., a novel freshwater planctomycete with a giant genome from the family Gemmataceae.</title>
        <authorList>
            <person name="Kulichevskaya I.S."/>
            <person name="Naumoff D.G."/>
            <person name="Miroshnikov K."/>
            <person name="Ivanova A."/>
            <person name="Philippov D.A."/>
            <person name="Hakobyan A."/>
            <person name="Rijpstra I.C."/>
            <person name="Sinninghe Damste J.S."/>
            <person name="Liesack W."/>
            <person name="Dedysh S.N."/>
        </authorList>
    </citation>
    <scope>NUCLEOTIDE SEQUENCE [LARGE SCALE GENOMIC DNA]</scope>
    <source>
        <strain evidence="5">PX52</strain>
    </source>
</reference>
<keyword evidence="5" id="KW-1185">Reference proteome</keyword>
<feature type="compositionally biased region" description="Pro residues" evidence="1">
    <location>
        <begin position="101"/>
        <end position="138"/>
    </location>
</feature>
<sequence length="438" mass="47295">MTARGTLLTAVLALGLCAGTTFGQPPDRGEVTPEQIQALKQQLAALAGLPGNPEDLQKWQKFFEQWQNRGDQKGEWADFLKEHGQNPPIPKNIVPPGFDRPVPPPPGFDRPPPPPRFNGQPFQPPPPPQPGPGLPQPPREGNIDFPPPGGMGRPQNWDMNGFKPPPFDPPMGGNPDAAEFMKAWEKNVGPLNNTPAVRDAILELFAAGKDGGFGNGDWKDLLDEFNKNGNGNNKDDFGDWMKEMNFEGEKWDWGDWGGGGWDFPKWGGNNGGNWGGNHGGGGGGGWNWNWGGGGGGGGFSGGGGGTWLPVILLVVIAVGALLAWKFWPMLARRESAAEAGVRALNRWPVDPRTINSREELVKAFEYLSVLLCGDAARVWNHETIARALRQQIPHSELIADELAKLYELARYTPPGEPLSAGALADARRCLCRLAGVSA</sequence>
<evidence type="ECO:0000256" key="3">
    <source>
        <dbReference type="SAM" id="SignalP"/>
    </source>
</evidence>
<feature type="chain" id="PRO_5023045712" description="DUF4129 domain-containing protein" evidence="3">
    <location>
        <begin position="24"/>
        <end position="438"/>
    </location>
</feature>
<protein>
    <recommendedName>
        <fullName evidence="6">DUF4129 domain-containing protein</fullName>
    </recommendedName>
</protein>
<dbReference type="Proteomes" id="UP000324974">
    <property type="component" value="Chromosome"/>
</dbReference>
<evidence type="ECO:0008006" key="6">
    <source>
        <dbReference type="Google" id="ProtNLM"/>
    </source>
</evidence>
<evidence type="ECO:0000313" key="5">
    <source>
        <dbReference type="Proteomes" id="UP000324974"/>
    </source>
</evidence>
<dbReference type="AlphaFoldDB" id="A0A5C1A6A6"/>
<dbReference type="OrthoDB" id="292454at2"/>
<feature type="signal peptide" evidence="3">
    <location>
        <begin position="1"/>
        <end position="23"/>
    </location>
</feature>
<evidence type="ECO:0000313" key="4">
    <source>
        <dbReference type="EMBL" id="QEL13905.1"/>
    </source>
</evidence>
<evidence type="ECO:0000256" key="1">
    <source>
        <dbReference type="SAM" id="MobiDB-lite"/>
    </source>
</evidence>
<dbReference type="EMBL" id="CP042425">
    <property type="protein sequence ID" value="QEL13905.1"/>
    <property type="molecule type" value="Genomic_DNA"/>
</dbReference>
<feature type="transmembrane region" description="Helical" evidence="2">
    <location>
        <begin position="307"/>
        <end position="327"/>
    </location>
</feature>
<keyword evidence="3" id="KW-0732">Signal</keyword>
<organism evidence="4 5">
    <name type="scientific">Limnoglobus roseus</name>
    <dbReference type="NCBI Taxonomy" id="2598579"/>
    <lineage>
        <taxon>Bacteria</taxon>
        <taxon>Pseudomonadati</taxon>
        <taxon>Planctomycetota</taxon>
        <taxon>Planctomycetia</taxon>
        <taxon>Gemmatales</taxon>
        <taxon>Gemmataceae</taxon>
        <taxon>Limnoglobus</taxon>
    </lineage>
</organism>
<keyword evidence="2" id="KW-1133">Transmembrane helix</keyword>
<dbReference type="RefSeq" id="WP_149108834.1">
    <property type="nucleotide sequence ID" value="NZ_CP042425.1"/>
</dbReference>
<evidence type="ECO:0000256" key="2">
    <source>
        <dbReference type="SAM" id="Phobius"/>
    </source>
</evidence>
<feature type="region of interest" description="Disordered" evidence="1">
    <location>
        <begin position="81"/>
        <end position="164"/>
    </location>
</feature>
<keyword evidence="2" id="KW-0812">Transmembrane</keyword>
<gene>
    <name evidence="4" type="ORF">PX52LOC_00763</name>
</gene>
<dbReference type="KEGG" id="lrs:PX52LOC_00763"/>
<name>A0A5C1A6A6_9BACT</name>